<evidence type="ECO:0000313" key="2">
    <source>
        <dbReference type="EMBL" id="GIO25873.1"/>
    </source>
</evidence>
<comment type="caution">
    <text evidence="2">The sequence shown here is derived from an EMBL/GenBank/DDBJ whole genome shotgun (WGS) entry which is preliminary data.</text>
</comment>
<feature type="compositionally biased region" description="Basic residues" evidence="1">
    <location>
        <begin position="13"/>
        <end position="25"/>
    </location>
</feature>
<feature type="compositionally biased region" description="Basic and acidic residues" evidence="1">
    <location>
        <begin position="1"/>
        <end position="12"/>
    </location>
</feature>
<evidence type="ECO:0000256" key="1">
    <source>
        <dbReference type="SAM" id="MobiDB-lite"/>
    </source>
</evidence>
<name>A0A920C5T1_9BACI</name>
<sequence length="41" mass="4756">MTQSNKEKERQWKANKRAKNPHGKVKSFDQLAEEAGKNNTK</sequence>
<dbReference type="EMBL" id="BORP01000001">
    <property type="protein sequence ID" value="GIO25873.1"/>
    <property type="molecule type" value="Genomic_DNA"/>
</dbReference>
<dbReference type="RefSeq" id="WP_244853299.1">
    <property type="nucleotide sequence ID" value="NZ_BORP01000001.1"/>
</dbReference>
<dbReference type="AlphaFoldDB" id="A0A920C5T1"/>
<dbReference type="Pfam" id="PF19767">
    <property type="entry name" value="DUF6254"/>
    <property type="match status" value="1"/>
</dbReference>
<protein>
    <submittedName>
        <fullName evidence="2">Uncharacterized protein</fullName>
    </submittedName>
</protein>
<keyword evidence="3" id="KW-1185">Reference proteome</keyword>
<feature type="region of interest" description="Disordered" evidence="1">
    <location>
        <begin position="1"/>
        <end position="41"/>
    </location>
</feature>
<accession>A0A920C5T1</accession>
<gene>
    <name evidence="2" type="ORF">J43TS3_04840</name>
</gene>
<evidence type="ECO:0000313" key="3">
    <source>
        <dbReference type="Proteomes" id="UP000676917"/>
    </source>
</evidence>
<dbReference type="InterPro" id="IPR046221">
    <property type="entry name" value="DUF6254"/>
</dbReference>
<organism evidence="2 3">
    <name type="scientific">Ornithinibacillus bavariensis</name>
    <dbReference type="NCBI Taxonomy" id="545502"/>
    <lineage>
        <taxon>Bacteria</taxon>
        <taxon>Bacillati</taxon>
        <taxon>Bacillota</taxon>
        <taxon>Bacilli</taxon>
        <taxon>Bacillales</taxon>
        <taxon>Bacillaceae</taxon>
        <taxon>Ornithinibacillus</taxon>
    </lineage>
</organism>
<dbReference type="Proteomes" id="UP000676917">
    <property type="component" value="Unassembled WGS sequence"/>
</dbReference>
<reference evidence="2" key="1">
    <citation type="submission" date="2021-03" db="EMBL/GenBank/DDBJ databases">
        <title>Antimicrobial resistance genes in bacteria isolated from Japanese honey, and their potential for conferring macrolide and lincosamide resistance in the American foulbrood pathogen Paenibacillus larvae.</title>
        <authorList>
            <person name="Okamoto M."/>
            <person name="Kumagai M."/>
            <person name="Kanamori H."/>
            <person name="Takamatsu D."/>
        </authorList>
    </citation>
    <scope>NUCLEOTIDE SEQUENCE</scope>
    <source>
        <strain evidence="2">J43TS3</strain>
    </source>
</reference>
<proteinExistence type="predicted"/>